<keyword evidence="2" id="KW-1185">Reference proteome</keyword>
<dbReference type="EMBL" id="KZ824562">
    <property type="protein sequence ID" value="RAK86053.1"/>
    <property type="molecule type" value="Genomic_DNA"/>
</dbReference>
<protein>
    <submittedName>
        <fullName evidence="1">Uncharacterized protein</fullName>
    </submittedName>
</protein>
<accession>A0ACD1I6U5</accession>
<gene>
    <name evidence="1" type="ORF">BO79DRAFT_271848</name>
</gene>
<evidence type="ECO:0000313" key="2">
    <source>
        <dbReference type="Proteomes" id="UP000249748"/>
    </source>
</evidence>
<dbReference type="Proteomes" id="UP000249748">
    <property type="component" value="Unassembled WGS sequence"/>
</dbReference>
<evidence type="ECO:0000313" key="1">
    <source>
        <dbReference type="EMBL" id="RAK86053.1"/>
    </source>
</evidence>
<name>A0ACD1I6U5_9EURO</name>
<proteinExistence type="predicted"/>
<reference evidence="1" key="1">
    <citation type="submission" date="2018-02" db="EMBL/GenBank/DDBJ databases">
        <title>The genomes of Aspergillus section Nigri reveals drivers in fungal speciation.</title>
        <authorList>
            <consortium name="DOE Joint Genome Institute"/>
            <person name="Vesth T.C."/>
            <person name="Nybo J."/>
            <person name="Theobald S."/>
            <person name="Brandl J."/>
            <person name="Frisvad J.C."/>
            <person name="Nielsen K.F."/>
            <person name="Lyhne E.K."/>
            <person name="Kogle M.E."/>
            <person name="Kuo A."/>
            <person name="Riley R."/>
            <person name="Clum A."/>
            <person name="Nolan M."/>
            <person name="Lipzen A."/>
            <person name="Salamov A."/>
            <person name="Henrissat B."/>
            <person name="Wiebenga A."/>
            <person name="De vries R.P."/>
            <person name="Grigoriev I.V."/>
            <person name="Mortensen U.H."/>
            <person name="Andersen M.R."/>
            <person name="Baker S.E."/>
        </authorList>
    </citation>
    <scope>NUCLEOTIDE SEQUENCE</scope>
    <source>
        <strain evidence="1">CBS 115574</strain>
    </source>
</reference>
<organism evidence="1 2">
    <name type="scientific">Aspergillus costaricaensis CBS 115574</name>
    <dbReference type="NCBI Taxonomy" id="1448317"/>
    <lineage>
        <taxon>Eukaryota</taxon>
        <taxon>Fungi</taxon>
        <taxon>Dikarya</taxon>
        <taxon>Ascomycota</taxon>
        <taxon>Pezizomycotina</taxon>
        <taxon>Eurotiomycetes</taxon>
        <taxon>Eurotiomycetidae</taxon>
        <taxon>Eurotiales</taxon>
        <taxon>Aspergillaceae</taxon>
        <taxon>Aspergillus</taxon>
        <taxon>Aspergillus subgen. Circumdati</taxon>
    </lineage>
</organism>
<sequence>MDQITNTSSFTSTSTDPLFYLCWRRQSCNTCLKGDVPCSWCAVSSTCVPNPSLLPILSPLHSSQICPLGSKERWELRAIPFGCHVSTTTFLTGVVGVLGTLAVLGLIALGVLVGRGVRRRGGWKGLPVVFGNGIGGGNWGGVVFSRWGGRTGRDGEDEEGAGRGRRAGDGGEDERRPLLGGG</sequence>